<name>A0AAD6NE41_PENCN</name>
<reference evidence="6" key="1">
    <citation type="journal article" date="2023" name="IMA Fungus">
        <title>Comparative genomic study of the Penicillium genus elucidates a diverse pangenome and 15 lateral gene transfer events.</title>
        <authorList>
            <person name="Petersen C."/>
            <person name="Sorensen T."/>
            <person name="Nielsen M.R."/>
            <person name="Sondergaard T.E."/>
            <person name="Sorensen J.L."/>
            <person name="Fitzpatrick D.A."/>
            <person name="Frisvad J.C."/>
            <person name="Nielsen K.L."/>
        </authorList>
    </citation>
    <scope>NUCLEOTIDE SEQUENCE</scope>
    <source>
        <strain evidence="6">IBT 15450</strain>
    </source>
</reference>
<feature type="transmembrane region" description="Helical" evidence="5">
    <location>
        <begin position="401"/>
        <end position="423"/>
    </location>
</feature>
<evidence type="ECO:0008006" key="8">
    <source>
        <dbReference type="Google" id="ProtNLM"/>
    </source>
</evidence>
<dbReference type="Proteomes" id="UP001219568">
    <property type="component" value="Unassembled WGS sequence"/>
</dbReference>
<dbReference type="CDD" id="cd17323">
    <property type="entry name" value="MFS_Tpo1_MDR_like"/>
    <property type="match status" value="1"/>
</dbReference>
<protein>
    <recommendedName>
        <fullName evidence="8">Major facilitator superfamily (MFS) profile domain-containing protein</fullName>
    </recommendedName>
</protein>
<feature type="transmembrane region" description="Helical" evidence="5">
    <location>
        <begin position="185"/>
        <end position="206"/>
    </location>
</feature>
<evidence type="ECO:0000256" key="3">
    <source>
        <dbReference type="ARBA" id="ARBA00022989"/>
    </source>
</evidence>
<feature type="transmembrane region" description="Helical" evidence="5">
    <location>
        <begin position="461"/>
        <end position="484"/>
    </location>
</feature>
<dbReference type="AlphaFoldDB" id="A0AAD6NE41"/>
<dbReference type="PANTHER" id="PTHR23502">
    <property type="entry name" value="MAJOR FACILITATOR SUPERFAMILY"/>
    <property type="match status" value="1"/>
</dbReference>
<dbReference type="GO" id="GO:1990961">
    <property type="term" value="P:xenobiotic detoxification by transmembrane export across the plasma membrane"/>
    <property type="evidence" value="ECO:0007669"/>
    <property type="project" value="TreeGrafter"/>
</dbReference>
<feature type="transmembrane region" description="Helical" evidence="5">
    <location>
        <begin position="323"/>
        <end position="342"/>
    </location>
</feature>
<evidence type="ECO:0000256" key="5">
    <source>
        <dbReference type="SAM" id="Phobius"/>
    </source>
</evidence>
<feature type="transmembrane region" description="Helical" evidence="5">
    <location>
        <begin position="69"/>
        <end position="87"/>
    </location>
</feature>
<feature type="transmembrane region" description="Helical" evidence="5">
    <location>
        <begin position="218"/>
        <end position="237"/>
    </location>
</feature>
<dbReference type="InterPro" id="IPR011701">
    <property type="entry name" value="MFS"/>
</dbReference>
<proteinExistence type="predicted"/>
<sequence length="531" mass="59108">MPLQWLRDSFVGQTLRQFCKISSLKYNEEHPHWHCFDNKVLQDEKIIRVEWSPDDEENPHDWSSIKKTFVLFVIGAYSFVVYMAAPIYTPSENAFIEEFGVNNAEAALGLALYVYVKVLKPPDTIFANFKHSLGYGAGPLFFSPLSEIPRIGRNLPYVVSFVLFCIISIPTAIAPNAIGFYFLRFLQGFFGSPCLATGGASIADIYSSDVLPHAMTTWVFCIFCAPAIGVLISGFAVPVLGWRFSMWEILIAAGPILVLLLLLPETSSATILHRRAQHLERMDTDHTHEYRTAADIAQAGVSFYEIVQESLLIPAKITFLDPAILFLNCYTSLTYGIYYSFFEAFPIVYQGIYGFNLGEMGLAFLAIVVGTVISFVIYNFYIRKIFVPKAKEGGVRKPEDVLVPALFACFGPAIGLFLFGWAANPNVHWIVPTIGIVIYPACVFILMQCVFLYIPACYPQYAASVFAATDFTRSAFACGAVIFSKPLYENLGIGPGCSLLAGLTIGCVVGIYVLYNYGETLRLRSKFVSKW</sequence>
<dbReference type="EMBL" id="JAQJZL010000001">
    <property type="protein sequence ID" value="KAJ6057099.1"/>
    <property type="molecule type" value="Genomic_DNA"/>
</dbReference>
<dbReference type="Pfam" id="PF07690">
    <property type="entry name" value="MFS_1"/>
    <property type="match status" value="1"/>
</dbReference>
<dbReference type="Gene3D" id="1.20.1250.20">
    <property type="entry name" value="MFS general substrate transporter like domains"/>
    <property type="match status" value="1"/>
</dbReference>
<keyword evidence="2 5" id="KW-0812">Transmembrane</keyword>
<feature type="transmembrane region" description="Helical" evidence="5">
    <location>
        <begin position="249"/>
        <end position="272"/>
    </location>
</feature>
<gene>
    <name evidence="6" type="ORF">N7460_000373</name>
</gene>
<dbReference type="SUPFAM" id="SSF103473">
    <property type="entry name" value="MFS general substrate transporter"/>
    <property type="match status" value="1"/>
</dbReference>
<organism evidence="6 7">
    <name type="scientific">Penicillium canescens</name>
    <dbReference type="NCBI Taxonomy" id="5083"/>
    <lineage>
        <taxon>Eukaryota</taxon>
        <taxon>Fungi</taxon>
        <taxon>Dikarya</taxon>
        <taxon>Ascomycota</taxon>
        <taxon>Pezizomycotina</taxon>
        <taxon>Eurotiomycetes</taxon>
        <taxon>Eurotiomycetidae</taxon>
        <taxon>Eurotiales</taxon>
        <taxon>Aspergillaceae</taxon>
        <taxon>Penicillium</taxon>
    </lineage>
</organism>
<dbReference type="InterPro" id="IPR036259">
    <property type="entry name" value="MFS_trans_sf"/>
</dbReference>
<evidence type="ECO:0000256" key="2">
    <source>
        <dbReference type="ARBA" id="ARBA00022692"/>
    </source>
</evidence>
<evidence type="ECO:0000313" key="6">
    <source>
        <dbReference type="EMBL" id="KAJ6057099.1"/>
    </source>
</evidence>
<evidence type="ECO:0000313" key="7">
    <source>
        <dbReference type="Proteomes" id="UP001219568"/>
    </source>
</evidence>
<keyword evidence="4 5" id="KW-0472">Membrane</keyword>
<feature type="transmembrane region" description="Helical" evidence="5">
    <location>
        <begin position="155"/>
        <end position="173"/>
    </location>
</feature>
<reference evidence="6" key="2">
    <citation type="submission" date="2023-01" db="EMBL/GenBank/DDBJ databases">
        <authorList>
            <person name="Petersen C."/>
        </authorList>
    </citation>
    <scope>NUCLEOTIDE SEQUENCE</scope>
    <source>
        <strain evidence="6">IBT 15450</strain>
    </source>
</reference>
<feature type="transmembrane region" description="Helical" evidence="5">
    <location>
        <begin position="99"/>
        <end position="116"/>
    </location>
</feature>
<keyword evidence="7" id="KW-1185">Reference proteome</keyword>
<dbReference type="PANTHER" id="PTHR23502:SF23">
    <property type="entry name" value="FLUCONAZOLE RESISTANCE PROTEIN 1"/>
    <property type="match status" value="1"/>
</dbReference>
<dbReference type="GO" id="GO:0005886">
    <property type="term" value="C:plasma membrane"/>
    <property type="evidence" value="ECO:0007669"/>
    <property type="project" value="TreeGrafter"/>
</dbReference>
<comment type="caution">
    <text evidence="6">The sequence shown here is derived from an EMBL/GenBank/DDBJ whole genome shotgun (WGS) entry which is preliminary data.</text>
</comment>
<evidence type="ECO:0000256" key="1">
    <source>
        <dbReference type="ARBA" id="ARBA00004141"/>
    </source>
</evidence>
<feature type="transmembrane region" description="Helical" evidence="5">
    <location>
        <begin position="362"/>
        <end position="381"/>
    </location>
</feature>
<feature type="transmembrane region" description="Helical" evidence="5">
    <location>
        <begin position="490"/>
        <end position="515"/>
    </location>
</feature>
<accession>A0AAD6NE41</accession>
<feature type="transmembrane region" description="Helical" evidence="5">
    <location>
        <begin position="429"/>
        <end position="454"/>
    </location>
</feature>
<comment type="subcellular location">
    <subcellularLocation>
        <location evidence="1">Membrane</location>
        <topology evidence="1">Multi-pass membrane protein</topology>
    </subcellularLocation>
</comment>
<evidence type="ECO:0000256" key="4">
    <source>
        <dbReference type="ARBA" id="ARBA00023136"/>
    </source>
</evidence>
<keyword evidence="3 5" id="KW-1133">Transmembrane helix</keyword>
<dbReference type="GO" id="GO:0015244">
    <property type="term" value="F:fluconazole transmembrane transporter activity"/>
    <property type="evidence" value="ECO:0007669"/>
    <property type="project" value="TreeGrafter"/>
</dbReference>